<feature type="region of interest" description="Disordered" evidence="1">
    <location>
        <begin position="138"/>
        <end position="192"/>
    </location>
</feature>
<dbReference type="Proteomes" id="UP000039217">
    <property type="component" value="Unassembled WGS sequence"/>
</dbReference>
<evidence type="ECO:0000313" key="3">
    <source>
        <dbReference type="Proteomes" id="UP000039217"/>
    </source>
</evidence>
<dbReference type="AlphaFoldDB" id="A0A655FW85"/>
<protein>
    <submittedName>
        <fullName evidence="2">Uncharacterized protein</fullName>
    </submittedName>
</protein>
<accession>A0A655FW85</accession>
<feature type="region of interest" description="Disordered" evidence="1">
    <location>
        <begin position="64"/>
        <end position="88"/>
    </location>
</feature>
<feature type="compositionally biased region" description="Basic residues" evidence="1">
    <location>
        <begin position="149"/>
        <end position="170"/>
    </location>
</feature>
<sequence>MGEEDHLPPHQPIDVHAQRCRQLFDQTFVGDENLCAVQDGGVDQVPDDQPERDVGQVLRQLEPKQLGIQAAHRDGGRSGGDGDPERPQHRAAVPLLDVLPAQVQPQLVAAEPVDQIASDAGQCPRLCLEASLSIHECHADPPGLPNFSRRPRRRNRIHSHRPLGSRRVTRKNQPNRSHSWANSLRRPGCDNT</sequence>
<organism evidence="2 3">
    <name type="scientific">Mycobacterium tuberculosis</name>
    <dbReference type="NCBI Taxonomy" id="1773"/>
    <lineage>
        <taxon>Bacteria</taxon>
        <taxon>Bacillati</taxon>
        <taxon>Actinomycetota</taxon>
        <taxon>Actinomycetes</taxon>
        <taxon>Mycobacteriales</taxon>
        <taxon>Mycobacteriaceae</taxon>
        <taxon>Mycobacterium</taxon>
        <taxon>Mycobacterium tuberculosis complex</taxon>
    </lineage>
</organism>
<evidence type="ECO:0000256" key="1">
    <source>
        <dbReference type="SAM" id="MobiDB-lite"/>
    </source>
</evidence>
<gene>
    <name evidence="2" type="ORF">ERS007661_03757</name>
</gene>
<name>A0A655FW85_MYCTX</name>
<evidence type="ECO:0000313" key="2">
    <source>
        <dbReference type="EMBL" id="CNW27438.1"/>
    </source>
</evidence>
<reference evidence="2 3" key="1">
    <citation type="submission" date="2015-03" db="EMBL/GenBank/DDBJ databases">
        <authorList>
            <consortium name="Pathogen Informatics"/>
        </authorList>
    </citation>
    <scope>NUCLEOTIDE SEQUENCE [LARGE SCALE GENOMIC DNA]</scope>
    <source>
        <strain evidence="2 3">D00501624</strain>
    </source>
</reference>
<proteinExistence type="predicted"/>
<feature type="compositionally biased region" description="Polar residues" evidence="1">
    <location>
        <begin position="171"/>
        <end position="182"/>
    </location>
</feature>
<dbReference type="EMBL" id="CQQC01001827">
    <property type="protein sequence ID" value="CNW27438.1"/>
    <property type="molecule type" value="Genomic_DNA"/>
</dbReference>